<keyword evidence="2" id="KW-1185">Reference proteome</keyword>
<accession>A0A1M4X7A2</accession>
<dbReference type="AlphaFoldDB" id="A0A1M4X7A2"/>
<proteinExistence type="predicted"/>
<dbReference type="Proteomes" id="UP000184423">
    <property type="component" value="Unassembled WGS sequence"/>
</dbReference>
<reference evidence="2" key="1">
    <citation type="submission" date="2016-11" db="EMBL/GenBank/DDBJ databases">
        <authorList>
            <person name="Varghese N."/>
            <person name="Submissions S."/>
        </authorList>
    </citation>
    <scope>NUCLEOTIDE SEQUENCE [LARGE SCALE GENOMIC DNA]</scope>
    <source>
        <strain evidence="2">DSM 10124</strain>
    </source>
</reference>
<evidence type="ECO:0000313" key="2">
    <source>
        <dbReference type="Proteomes" id="UP000184423"/>
    </source>
</evidence>
<organism evidence="1 2">
    <name type="scientific">Caloramator proteoclasticus DSM 10124</name>
    <dbReference type="NCBI Taxonomy" id="1121262"/>
    <lineage>
        <taxon>Bacteria</taxon>
        <taxon>Bacillati</taxon>
        <taxon>Bacillota</taxon>
        <taxon>Clostridia</taxon>
        <taxon>Eubacteriales</taxon>
        <taxon>Clostridiaceae</taxon>
        <taxon>Caloramator</taxon>
    </lineage>
</organism>
<protein>
    <submittedName>
        <fullName evidence="1">Uncharacterized protein</fullName>
    </submittedName>
</protein>
<sequence length="198" mass="23180">MKIEEIMMELIGNYNNDCDDFELLTSLAPENCYYIDRFPLIVKSFEKYEQVELYYKKVINDNALIESFRIEELKFVNVIKKLWLYSDLIVQSNLLEESYGTINSILEGSSEYITNLKKNMENSGDDAITIENVNHLDLLVKLAVREIVFSKLLFVDLKILIIAYGLCFQVYIHDLNKLQFLNKIISTEGLYLRPFMSN</sequence>
<gene>
    <name evidence="1" type="ORF">SAMN02746091_01329</name>
</gene>
<evidence type="ECO:0000313" key="1">
    <source>
        <dbReference type="EMBL" id="SHE89337.1"/>
    </source>
</evidence>
<dbReference type="EMBL" id="FQVG01000022">
    <property type="protein sequence ID" value="SHE89337.1"/>
    <property type="molecule type" value="Genomic_DNA"/>
</dbReference>
<dbReference type="RefSeq" id="WP_073248565.1">
    <property type="nucleotide sequence ID" value="NZ_FQVG01000022.1"/>
</dbReference>
<name>A0A1M4X7A2_9CLOT</name>